<keyword evidence="4" id="KW-1185">Reference proteome</keyword>
<reference evidence="3 4" key="1">
    <citation type="submission" date="2018-07" db="EMBL/GenBank/DDBJ databases">
        <title>Marsedoiliclastica nanhaica gen. nov. sp. nov., a novel marine hydrocarbonoclastic bacterium isolated from an in-situ enriched hydrocarbon-degrading consortium in deep-sea sediment.</title>
        <authorList>
            <person name="Dong C."/>
            <person name="Ma T."/>
            <person name="Liu R."/>
            <person name="Shao Z."/>
        </authorList>
    </citation>
    <scope>NUCLEOTIDE SEQUENCE [LARGE SCALE GENOMIC DNA]</scope>
    <source>
        <strain evidence="4">soil36-7</strain>
    </source>
</reference>
<name>A0A4P7XDI3_9ALTE</name>
<feature type="domain" description="DUF2489" evidence="2">
    <location>
        <begin position="19"/>
        <end position="146"/>
    </location>
</feature>
<dbReference type="KEGG" id="hmi:soil367_02320"/>
<dbReference type="Pfam" id="PF10675">
    <property type="entry name" value="DUF2489"/>
    <property type="match status" value="1"/>
</dbReference>
<keyword evidence="1" id="KW-0812">Transmembrane</keyword>
<dbReference type="Proteomes" id="UP000298049">
    <property type="component" value="Chromosome"/>
</dbReference>
<dbReference type="EMBL" id="CP031093">
    <property type="protein sequence ID" value="QCF24876.1"/>
    <property type="molecule type" value="Genomic_DNA"/>
</dbReference>
<organism evidence="3 4">
    <name type="scientific">Hydrocarboniclastica marina</name>
    <dbReference type="NCBI Taxonomy" id="2259620"/>
    <lineage>
        <taxon>Bacteria</taxon>
        <taxon>Pseudomonadati</taxon>
        <taxon>Pseudomonadota</taxon>
        <taxon>Gammaproteobacteria</taxon>
        <taxon>Alteromonadales</taxon>
        <taxon>Alteromonadaceae</taxon>
        <taxon>Hydrocarboniclastica</taxon>
    </lineage>
</organism>
<keyword evidence="1" id="KW-1133">Transmembrane helix</keyword>
<evidence type="ECO:0000313" key="3">
    <source>
        <dbReference type="EMBL" id="QCF24876.1"/>
    </source>
</evidence>
<evidence type="ECO:0000313" key="4">
    <source>
        <dbReference type="Proteomes" id="UP000298049"/>
    </source>
</evidence>
<dbReference type="InterPro" id="IPR019617">
    <property type="entry name" value="DUF2489"/>
</dbReference>
<dbReference type="AlphaFoldDB" id="A0A4P7XDI3"/>
<dbReference type="RefSeq" id="WP_136546521.1">
    <property type="nucleotide sequence ID" value="NZ_CP031093.1"/>
</dbReference>
<proteinExistence type="predicted"/>
<feature type="transmembrane region" description="Helical" evidence="1">
    <location>
        <begin position="6"/>
        <end position="25"/>
    </location>
</feature>
<protein>
    <submittedName>
        <fullName evidence="3">DUF2489 domain-containing protein</fullName>
    </submittedName>
</protein>
<evidence type="ECO:0000256" key="1">
    <source>
        <dbReference type="SAM" id="Phobius"/>
    </source>
</evidence>
<gene>
    <name evidence="3" type="ORF">soil367_02320</name>
</gene>
<accession>A0A4P7XDI3</accession>
<evidence type="ECO:0000259" key="2">
    <source>
        <dbReference type="Pfam" id="PF10675"/>
    </source>
</evidence>
<keyword evidence="1" id="KW-0472">Membrane</keyword>
<sequence length="151" mass="17513">MSTMMQWILILAGVVVCGALVLFIAGRLKKLNADRSQQTRRDRAQQDRRRDAIQSVRVIAMAVEQEQVDLAEASIRLHGLLQVLGPELLDQEPYRVFREMAEQTAHMHTHEARGQADRRDIRRQDNERLALEEQHQEKIRDAARAIRHHPL</sequence>
<dbReference type="OrthoDB" id="5293867at2"/>